<evidence type="ECO:0000313" key="3">
    <source>
        <dbReference type="Proteomes" id="UP000825729"/>
    </source>
</evidence>
<dbReference type="EMBL" id="JAINDJ010000002">
    <property type="protein sequence ID" value="KAG9458359.1"/>
    <property type="molecule type" value="Genomic_DNA"/>
</dbReference>
<dbReference type="InterPro" id="IPR004252">
    <property type="entry name" value="Probable_transposase_24"/>
</dbReference>
<sequence>MLKALQSSPPFFSSSKREEIEVETDSGGRVDGHARLIRSPRENAASTPTSSDEREKKGNKNIKPAAIPRMGPLVHEGSIKYSHQKGSVVDVVDHRQTIVDGVAKGHEQNLRIFSVPNSVDVELVAADDTDWQWLCENIFATKSFQDRFAQNKVNISKLKVRHTAWQKSFQHLFDEMGTDNSPINQFKQTHFSRKGSWDAGVEEKYNLMLEAKEQATQQETPLNEK</sequence>
<evidence type="ECO:0000313" key="2">
    <source>
        <dbReference type="EMBL" id="KAG9458359.1"/>
    </source>
</evidence>
<protein>
    <submittedName>
        <fullName evidence="2">Uncharacterized protein</fullName>
    </submittedName>
</protein>
<feature type="region of interest" description="Disordered" evidence="1">
    <location>
        <begin position="1"/>
        <end position="66"/>
    </location>
</feature>
<proteinExistence type="predicted"/>
<feature type="compositionally biased region" description="Polar residues" evidence="1">
    <location>
        <begin position="1"/>
        <end position="14"/>
    </location>
</feature>
<accession>A0AAV7FCN4</accession>
<dbReference type="AlphaFoldDB" id="A0AAV7FCN4"/>
<dbReference type="Proteomes" id="UP000825729">
    <property type="component" value="Unassembled WGS sequence"/>
</dbReference>
<dbReference type="Pfam" id="PF03004">
    <property type="entry name" value="Transposase_24"/>
    <property type="match status" value="1"/>
</dbReference>
<evidence type="ECO:0000256" key="1">
    <source>
        <dbReference type="SAM" id="MobiDB-lite"/>
    </source>
</evidence>
<gene>
    <name evidence="2" type="ORF">H6P81_002867</name>
</gene>
<keyword evidence="3" id="KW-1185">Reference proteome</keyword>
<comment type="caution">
    <text evidence="2">The sequence shown here is derived from an EMBL/GenBank/DDBJ whole genome shotgun (WGS) entry which is preliminary data.</text>
</comment>
<organism evidence="2 3">
    <name type="scientific">Aristolochia fimbriata</name>
    <name type="common">White veined hardy Dutchman's pipe vine</name>
    <dbReference type="NCBI Taxonomy" id="158543"/>
    <lineage>
        <taxon>Eukaryota</taxon>
        <taxon>Viridiplantae</taxon>
        <taxon>Streptophyta</taxon>
        <taxon>Embryophyta</taxon>
        <taxon>Tracheophyta</taxon>
        <taxon>Spermatophyta</taxon>
        <taxon>Magnoliopsida</taxon>
        <taxon>Magnoliidae</taxon>
        <taxon>Piperales</taxon>
        <taxon>Aristolochiaceae</taxon>
        <taxon>Aristolochia</taxon>
    </lineage>
</organism>
<name>A0AAV7FCN4_ARIFI</name>
<reference evidence="2 3" key="1">
    <citation type="submission" date="2021-07" db="EMBL/GenBank/DDBJ databases">
        <title>The Aristolochia fimbriata genome: insights into angiosperm evolution, floral development and chemical biosynthesis.</title>
        <authorList>
            <person name="Jiao Y."/>
        </authorList>
    </citation>
    <scope>NUCLEOTIDE SEQUENCE [LARGE SCALE GENOMIC DNA]</scope>
    <source>
        <strain evidence="2">IBCAS-2021</strain>
        <tissue evidence="2">Leaf</tissue>
    </source>
</reference>